<dbReference type="Proteomes" id="UP001437256">
    <property type="component" value="Unassembled WGS sequence"/>
</dbReference>
<proteinExistence type="predicted"/>
<protein>
    <submittedName>
        <fullName evidence="3">Uncharacterized protein</fullName>
    </submittedName>
</protein>
<organism evidence="3 4">
    <name type="scientific">Marasmius tenuissimus</name>
    <dbReference type="NCBI Taxonomy" id="585030"/>
    <lineage>
        <taxon>Eukaryota</taxon>
        <taxon>Fungi</taxon>
        <taxon>Dikarya</taxon>
        <taxon>Basidiomycota</taxon>
        <taxon>Agaricomycotina</taxon>
        <taxon>Agaricomycetes</taxon>
        <taxon>Agaricomycetidae</taxon>
        <taxon>Agaricales</taxon>
        <taxon>Marasmiineae</taxon>
        <taxon>Marasmiaceae</taxon>
        <taxon>Marasmius</taxon>
    </lineage>
</organism>
<keyword evidence="2" id="KW-0812">Transmembrane</keyword>
<name>A0ABR2ZBH7_9AGAR</name>
<keyword evidence="2" id="KW-0472">Membrane</keyword>
<gene>
    <name evidence="3" type="ORF">AAF712_015067</name>
</gene>
<feature type="transmembrane region" description="Helical" evidence="2">
    <location>
        <begin position="6"/>
        <end position="29"/>
    </location>
</feature>
<sequence>MSPSHLRITLGVVIPLIFIISVLIFAYLYRPRHQPHRSFKVGSNLGRNPSQSSTRNLTEKECDPNSEGVDAGVVEAGALHLLDPATPSPTPSSDAHYIPHIPKRPGIMTLDPTTPIRTSATSSLISRTYYRHDMSTGLPLTAASKSPSRSTNQTDTEGVGWPLSLPTPFALNQSFEDILPPPTPLYLASERSMRRMTPDVPVDLDEQGNSLKISRWKGLNIDT</sequence>
<evidence type="ECO:0000256" key="2">
    <source>
        <dbReference type="SAM" id="Phobius"/>
    </source>
</evidence>
<feature type="region of interest" description="Disordered" evidence="1">
    <location>
        <begin position="38"/>
        <end position="65"/>
    </location>
</feature>
<keyword evidence="4" id="KW-1185">Reference proteome</keyword>
<evidence type="ECO:0000313" key="4">
    <source>
        <dbReference type="Proteomes" id="UP001437256"/>
    </source>
</evidence>
<feature type="compositionally biased region" description="Polar residues" evidence="1">
    <location>
        <begin position="45"/>
        <end position="56"/>
    </location>
</feature>
<reference evidence="3 4" key="1">
    <citation type="submission" date="2024-05" db="EMBL/GenBank/DDBJ databases">
        <title>A draft genome resource for the thread blight pathogen Marasmius tenuissimus strain MS-2.</title>
        <authorList>
            <person name="Yulfo-Soto G.E."/>
            <person name="Baruah I.K."/>
            <person name="Amoako-Attah I."/>
            <person name="Bukari Y."/>
            <person name="Meinhardt L.W."/>
            <person name="Bailey B.A."/>
            <person name="Cohen S.P."/>
        </authorList>
    </citation>
    <scope>NUCLEOTIDE SEQUENCE [LARGE SCALE GENOMIC DNA]</scope>
    <source>
        <strain evidence="3 4">MS-2</strain>
    </source>
</reference>
<evidence type="ECO:0000313" key="3">
    <source>
        <dbReference type="EMBL" id="KAL0058261.1"/>
    </source>
</evidence>
<comment type="caution">
    <text evidence="3">The sequence shown here is derived from an EMBL/GenBank/DDBJ whole genome shotgun (WGS) entry which is preliminary data.</text>
</comment>
<evidence type="ECO:0000256" key="1">
    <source>
        <dbReference type="SAM" id="MobiDB-lite"/>
    </source>
</evidence>
<accession>A0ABR2ZBH7</accession>
<keyword evidence="2" id="KW-1133">Transmembrane helix</keyword>
<dbReference type="EMBL" id="JBBXMP010000341">
    <property type="protein sequence ID" value="KAL0058261.1"/>
    <property type="molecule type" value="Genomic_DNA"/>
</dbReference>